<dbReference type="Proteomes" id="UP000190814">
    <property type="component" value="Unassembled WGS sequence"/>
</dbReference>
<proteinExistence type="inferred from homology"/>
<evidence type="ECO:0000256" key="1">
    <source>
        <dbReference type="ARBA" id="ARBA00022490"/>
    </source>
</evidence>
<dbReference type="STRING" id="39495.SAMN02745111_01318"/>
<dbReference type="InterPro" id="IPR006641">
    <property type="entry name" value="YqgF/RNaseH-like_dom"/>
</dbReference>
<accession>A0A1T4VNG0</accession>
<dbReference type="CDD" id="cd16964">
    <property type="entry name" value="YqgF"/>
    <property type="match status" value="1"/>
</dbReference>
<dbReference type="GO" id="GO:0004518">
    <property type="term" value="F:nuclease activity"/>
    <property type="evidence" value="ECO:0007669"/>
    <property type="project" value="UniProtKB-KW"/>
</dbReference>
<comment type="similarity">
    <text evidence="5">Belongs to the YqgF HJR family.</text>
</comment>
<dbReference type="SMART" id="SM00732">
    <property type="entry name" value="YqgFc"/>
    <property type="match status" value="1"/>
</dbReference>
<evidence type="ECO:0000313" key="7">
    <source>
        <dbReference type="EMBL" id="SKA66466.1"/>
    </source>
</evidence>
<dbReference type="HAMAP" id="MF_00651">
    <property type="entry name" value="Nuclease_YqgF"/>
    <property type="match status" value="1"/>
</dbReference>
<evidence type="ECO:0000259" key="6">
    <source>
        <dbReference type="SMART" id="SM00732"/>
    </source>
</evidence>
<gene>
    <name evidence="7" type="ORF">SAMN02745111_01318</name>
</gene>
<organism evidence="7 8">
    <name type="scientific">Eubacterium uniforme</name>
    <dbReference type="NCBI Taxonomy" id="39495"/>
    <lineage>
        <taxon>Bacteria</taxon>
        <taxon>Bacillati</taxon>
        <taxon>Bacillota</taxon>
        <taxon>Clostridia</taxon>
        <taxon>Eubacteriales</taxon>
        <taxon>Eubacteriaceae</taxon>
        <taxon>Eubacterium</taxon>
    </lineage>
</organism>
<comment type="subcellular location">
    <subcellularLocation>
        <location evidence="5">Cytoplasm</location>
    </subcellularLocation>
</comment>
<feature type="domain" description="YqgF/RNase H-like" evidence="6">
    <location>
        <begin position="1"/>
        <end position="104"/>
    </location>
</feature>
<dbReference type="GO" id="GO:0005829">
    <property type="term" value="C:cytosol"/>
    <property type="evidence" value="ECO:0007669"/>
    <property type="project" value="TreeGrafter"/>
</dbReference>
<dbReference type="GO" id="GO:0000967">
    <property type="term" value="P:rRNA 5'-end processing"/>
    <property type="evidence" value="ECO:0007669"/>
    <property type="project" value="UniProtKB-UniRule"/>
</dbReference>
<dbReference type="InterPro" id="IPR037027">
    <property type="entry name" value="YqgF/RNaseH-like_dom_sf"/>
</dbReference>
<dbReference type="Pfam" id="PF03652">
    <property type="entry name" value="RuvX"/>
    <property type="match status" value="1"/>
</dbReference>
<protein>
    <recommendedName>
        <fullName evidence="5">Putative pre-16S rRNA nuclease</fullName>
        <ecNumber evidence="5">3.1.-.-</ecNumber>
    </recommendedName>
</protein>
<keyword evidence="8" id="KW-1185">Reference proteome</keyword>
<evidence type="ECO:0000256" key="3">
    <source>
        <dbReference type="ARBA" id="ARBA00022722"/>
    </source>
</evidence>
<dbReference type="OrthoDB" id="9796140at2"/>
<keyword evidence="3 5" id="KW-0540">Nuclease</keyword>
<comment type="function">
    <text evidence="5">Could be a nuclease involved in processing of the 5'-end of pre-16S rRNA.</text>
</comment>
<dbReference type="EMBL" id="FUXZ01000007">
    <property type="protein sequence ID" value="SKA66466.1"/>
    <property type="molecule type" value="Genomic_DNA"/>
</dbReference>
<dbReference type="PANTHER" id="PTHR33317">
    <property type="entry name" value="POLYNUCLEOTIDYL TRANSFERASE, RIBONUCLEASE H-LIKE SUPERFAMILY PROTEIN"/>
    <property type="match status" value="1"/>
</dbReference>
<dbReference type="NCBIfam" id="TIGR00250">
    <property type="entry name" value="RNAse_H_YqgF"/>
    <property type="match status" value="1"/>
</dbReference>
<dbReference type="GO" id="GO:0016788">
    <property type="term" value="F:hydrolase activity, acting on ester bonds"/>
    <property type="evidence" value="ECO:0007669"/>
    <property type="project" value="UniProtKB-UniRule"/>
</dbReference>
<evidence type="ECO:0000256" key="4">
    <source>
        <dbReference type="ARBA" id="ARBA00022801"/>
    </source>
</evidence>
<evidence type="ECO:0000256" key="5">
    <source>
        <dbReference type="HAMAP-Rule" id="MF_00651"/>
    </source>
</evidence>
<dbReference type="PANTHER" id="PTHR33317:SF4">
    <property type="entry name" value="POLYNUCLEOTIDYL TRANSFERASE, RIBONUCLEASE H-LIKE SUPERFAMILY PROTEIN"/>
    <property type="match status" value="1"/>
</dbReference>
<dbReference type="InterPro" id="IPR012337">
    <property type="entry name" value="RNaseH-like_sf"/>
</dbReference>
<dbReference type="AlphaFoldDB" id="A0A1T4VNG0"/>
<name>A0A1T4VNG0_9FIRM</name>
<evidence type="ECO:0000256" key="2">
    <source>
        <dbReference type="ARBA" id="ARBA00022517"/>
    </source>
</evidence>
<keyword evidence="1 5" id="KW-0963">Cytoplasm</keyword>
<dbReference type="SUPFAM" id="SSF53098">
    <property type="entry name" value="Ribonuclease H-like"/>
    <property type="match status" value="1"/>
</dbReference>
<evidence type="ECO:0000313" key="8">
    <source>
        <dbReference type="Proteomes" id="UP000190814"/>
    </source>
</evidence>
<dbReference type="RefSeq" id="WP_078766181.1">
    <property type="nucleotide sequence ID" value="NZ_FUXZ01000007.1"/>
</dbReference>
<dbReference type="EC" id="3.1.-.-" evidence="5"/>
<dbReference type="InterPro" id="IPR005227">
    <property type="entry name" value="YqgF"/>
</dbReference>
<sequence length="143" mass="16086">MRIMGLDFGSKTVGVAVTDPLGITAQGITIVRRDSEKRLRKTYQAIEKLAKEYEVTKFVIGLPMNMDGSSGERVEKSKAFAEDLHRRTGIEVELWDERLTTVEAHEIMSELGIKGGKRKDYVDEIAAVLILEDYLRANPDCLK</sequence>
<keyword evidence="4 5" id="KW-0378">Hydrolase</keyword>
<keyword evidence="2 5" id="KW-0690">Ribosome biogenesis</keyword>
<reference evidence="7 8" key="1">
    <citation type="submission" date="2017-02" db="EMBL/GenBank/DDBJ databases">
        <authorList>
            <person name="Peterson S.W."/>
        </authorList>
    </citation>
    <scope>NUCLEOTIDE SEQUENCE [LARGE SCALE GENOMIC DNA]</scope>
    <source>
        <strain evidence="7 8">ATCC 35992</strain>
    </source>
</reference>
<dbReference type="Gene3D" id="3.30.420.140">
    <property type="entry name" value="YqgF/RNase H-like domain"/>
    <property type="match status" value="1"/>
</dbReference>